<evidence type="ECO:0000256" key="3">
    <source>
        <dbReference type="ARBA" id="ARBA00032973"/>
    </source>
</evidence>
<evidence type="ECO:0000256" key="4">
    <source>
        <dbReference type="RuleBase" id="RU000508"/>
    </source>
</evidence>
<evidence type="ECO:0000313" key="6">
    <source>
        <dbReference type="EMBL" id="KAH0779169.1"/>
    </source>
</evidence>
<dbReference type="InterPro" id="IPR028343">
    <property type="entry name" value="FBPtase"/>
</dbReference>
<dbReference type="PANTHER" id="PTHR11556">
    <property type="entry name" value="FRUCTOSE-1,6-BISPHOSPHATASE-RELATED"/>
    <property type="match status" value="1"/>
</dbReference>
<dbReference type="SUPFAM" id="SSF56655">
    <property type="entry name" value="Carbohydrate phosphatase"/>
    <property type="match status" value="1"/>
</dbReference>
<name>A0ABQ7WEN3_SOLTU</name>
<protein>
    <recommendedName>
        <fullName evidence="2">fructose-bisphosphatase</fullName>
        <ecNumber evidence="2">3.1.3.11</ecNumber>
    </recommendedName>
    <alternativeName>
        <fullName evidence="3">D-fructose-1,6-bisphosphate 1-phosphohydrolase</fullName>
    </alternativeName>
</protein>
<dbReference type="EMBL" id="JAIVGD010000002">
    <property type="protein sequence ID" value="KAH0779169.1"/>
    <property type="molecule type" value="Genomic_DNA"/>
</dbReference>
<dbReference type="InterPro" id="IPR033391">
    <property type="entry name" value="FBPase_N"/>
</dbReference>
<keyword evidence="4" id="KW-0119">Carbohydrate metabolism</keyword>
<gene>
    <name evidence="6" type="ORF">KY290_005596</name>
</gene>
<evidence type="ECO:0000256" key="2">
    <source>
        <dbReference type="ARBA" id="ARBA00013093"/>
    </source>
</evidence>
<reference evidence="6 7" key="1">
    <citation type="journal article" date="2021" name="bioRxiv">
        <title>Chromosome-scale and haplotype-resolved genome assembly of a tetraploid potato cultivar.</title>
        <authorList>
            <person name="Sun H."/>
            <person name="Jiao W.-B."/>
            <person name="Krause K."/>
            <person name="Campoy J.A."/>
            <person name="Goel M."/>
            <person name="Folz-Donahue K."/>
            <person name="Kukat C."/>
            <person name="Huettel B."/>
            <person name="Schneeberger K."/>
        </authorList>
    </citation>
    <scope>NUCLEOTIDE SEQUENCE [LARGE SCALE GENOMIC DNA]</scope>
    <source>
        <strain evidence="6">SolTubOtavaFocal</strain>
        <tissue evidence="6">Leaves</tissue>
    </source>
</reference>
<dbReference type="Pfam" id="PF00316">
    <property type="entry name" value="FBPase"/>
    <property type="match status" value="1"/>
</dbReference>
<keyword evidence="7" id="KW-1185">Reference proteome</keyword>
<organism evidence="6 7">
    <name type="scientific">Solanum tuberosum</name>
    <name type="common">Potato</name>
    <dbReference type="NCBI Taxonomy" id="4113"/>
    <lineage>
        <taxon>Eukaryota</taxon>
        <taxon>Viridiplantae</taxon>
        <taxon>Streptophyta</taxon>
        <taxon>Embryophyta</taxon>
        <taxon>Tracheophyta</taxon>
        <taxon>Spermatophyta</taxon>
        <taxon>Magnoliopsida</taxon>
        <taxon>eudicotyledons</taxon>
        <taxon>Gunneridae</taxon>
        <taxon>Pentapetalae</taxon>
        <taxon>asterids</taxon>
        <taxon>lamiids</taxon>
        <taxon>Solanales</taxon>
        <taxon>Solanaceae</taxon>
        <taxon>Solanoideae</taxon>
        <taxon>Solaneae</taxon>
        <taxon>Solanum</taxon>
    </lineage>
</organism>
<comment type="similarity">
    <text evidence="4">Belongs to the FBPase class 1 family.</text>
</comment>
<keyword evidence="4" id="KW-0378">Hydrolase</keyword>
<evidence type="ECO:0000259" key="5">
    <source>
        <dbReference type="Pfam" id="PF00316"/>
    </source>
</evidence>
<evidence type="ECO:0000256" key="1">
    <source>
        <dbReference type="ARBA" id="ARBA00001273"/>
    </source>
</evidence>
<dbReference type="EC" id="3.1.3.11" evidence="2"/>
<feature type="domain" description="Fructose-1-6-bisphosphatase class I N-terminal" evidence="5">
    <location>
        <begin position="74"/>
        <end position="142"/>
    </location>
</feature>
<sequence length="143" mass="15766">MAVSTATTPTTSSLSFSHLSFFQHKKTSFLCTKNSIVKRKCEHRGVHVKCMVLEKSSAAEAKKTKRQSVYKLQTLTCWLLKQEQDGIIDAELTIVLSSISMACKQIASLVQRAGISKLTGVHGAFNAHGEDQKKLDVVSNEVR</sequence>
<comment type="catalytic activity">
    <reaction evidence="1">
        <text>beta-D-fructose 1,6-bisphosphate + H2O = beta-D-fructose 6-phosphate + phosphate</text>
        <dbReference type="Rhea" id="RHEA:11064"/>
        <dbReference type="ChEBI" id="CHEBI:15377"/>
        <dbReference type="ChEBI" id="CHEBI:32966"/>
        <dbReference type="ChEBI" id="CHEBI:43474"/>
        <dbReference type="ChEBI" id="CHEBI:57634"/>
        <dbReference type="EC" id="3.1.3.11"/>
    </reaction>
</comment>
<dbReference type="Gene3D" id="3.30.540.10">
    <property type="entry name" value="Fructose-1,6-Bisphosphatase, subunit A, domain 1"/>
    <property type="match status" value="1"/>
</dbReference>
<dbReference type="PANTHER" id="PTHR11556:SF34">
    <property type="entry name" value="FRUCTOSE-BISPHOSPHATASE"/>
    <property type="match status" value="1"/>
</dbReference>
<accession>A0ABQ7WEN3</accession>
<proteinExistence type="inferred from homology"/>
<comment type="caution">
    <text evidence="6">The sequence shown here is derived from an EMBL/GenBank/DDBJ whole genome shotgun (WGS) entry which is preliminary data.</text>
</comment>
<dbReference type="Proteomes" id="UP000826656">
    <property type="component" value="Unassembled WGS sequence"/>
</dbReference>
<dbReference type="PRINTS" id="PR00115">
    <property type="entry name" value="F16BPHPHTASE"/>
</dbReference>
<dbReference type="InterPro" id="IPR000146">
    <property type="entry name" value="FBPase_class-1"/>
</dbReference>
<evidence type="ECO:0000313" key="7">
    <source>
        <dbReference type="Proteomes" id="UP000826656"/>
    </source>
</evidence>